<dbReference type="GO" id="GO:0035539">
    <property type="term" value="F:8-oxo-7,8-dihydrodeoxyguanosine triphosphate pyrophosphatase activity"/>
    <property type="evidence" value="ECO:0007669"/>
    <property type="project" value="UniProtKB-EC"/>
</dbReference>
<comment type="cofactor">
    <cofactor evidence="1">
        <name>Mg(2+)</name>
        <dbReference type="ChEBI" id="CHEBI:18420"/>
    </cofactor>
</comment>
<keyword evidence="9" id="KW-0234">DNA repair</keyword>
<protein>
    <recommendedName>
        <fullName evidence="11">8-oxo-dGTP diphosphatase</fullName>
        <ecNumber evidence="11">3.6.1.55</ecNumber>
    </recommendedName>
</protein>
<dbReference type="SUPFAM" id="SSF55811">
    <property type="entry name" value="Nudix"/>
    <property type="match status" value="1"/>
</dbReference>
<keyword evidence="6" id="KW-0227">DNA damage</keyword>
<dbReference type="PROSITE" id="PS51462">
    <property type="entry name" value="NUDIX"/>
    <property type="match status" value="1"/>
</dbReference>
<proteinExistence type="inferred from homology"/>
<comment type="similarity">
    <text evidence="2 12">Belongs to the Nudix hydrolase family.</text>
</comment>
<evidence type="ECO:0000256" key="7">
    <source>
        <dbReference type="ARBA" id="ARBA00022801"/>
    </source>
</evidence>
<name>A0A326U6B6_THEHA</name>
<comment type="caution">
    <text evidence="14">The sequence shown here is derived from an EMBL/GenBank/DDBJ whole genome shotgun (WGS) entry which is preliminary data.</text>
</comment>
<evidence type="ECO:0000256" key="3">
    <source>
        <dbReference type="ARBA" id="ARBA00022457"/>
    </source>
</evidence>
<evidence type="ECO:0000256" key="4">
    <source>
        <dbReference type="ARBA" id="ARBA00022705"/>
    </source>
</evidence>
<organism evidence="14 15">
    <name type="scientific">Thermosporothrix hazakensis</name>
    <dbReference type="NCBI Taxonomy" id="644383"/>
    <lineage>
        <taxon>Bacteria</taxon>
        <taxon>Bacillati</taxon>
        <taxon>Chloroflexota</taxon>
        <taxon>Ktedonobacteria</taxon>
        <taxon>Ktedonobacterales</taxon>
        <taxon>Thermosporotrichaceae</taxon>
        <taxon>Thermosporothrix</taxon>
    </lineage>
</organism>
<evidence type="ECO:0000259" key="13">
    <source>
        <dbReference type="PROSITE" id="PS51462"/>
    </source>
</evidence>
<evidence type="ECO:0000256" key="6">
    <source>
        <dbReference type="ARBA" id="ARBA00022763"/>
    </source>
</evidence>
<evidence type="ECO:0000256" key="2">
    <source>
        <dbReference type="ARBA" id="ARBA00005582"/>
    </source>
</evidence>
<dbReference type="OrthoDB" id="9800186at2"/>
<dbReference type="AlphaFoldDB" id="A0A326U6B6"/>
<evidence type="ECO:0000256" key="9">
    <source>
        <dbReference type="ARBA" id="ARBA00023204"/>
    </source>
</evidence>
<dbReference type="GO" id="GO:0006260">
    <property type="term" value="P:DNA replication"/>
    <property type="evidence" value="ECO:0007669"/>
    <property type="project" value="UniProtKB-KW"/>
</dbReference>
<dbReference type="GO" id="GO:0044715">
    <property type="term" value="F:8-oxo-dGDP phosphatase activity"/>
    <property type="evidence" value="ECO:0007669"/>
    <property type="project" value="TreeGrafter"/>
</dbReference>
<evidence type="ECO:0000256" key="8">
    <source>
        <dbReference type="ARBA" id="ARBA00022842"/>
    </source>
</evidence>
<evidence type="ECO:0000313" key="14">
    <source>
        <dbReference type="EMBL" id="PZW26046.1"/>
    </source>
</evidence>
<dbReference type="Pfam" id="PF00293">
    <property type="entry name" value="NUDIX"/>
    <property type="match status" value="1"/>
</dbReference>
<dbReference type="EMBL" id="QKUF01000016">
    <property type="protein sequence ID" value="PZW26046.1"/>
    <property type="molecule type" value="Genomic_DNA"/>
</dbReference>
<evidence type="ECO:0000256" key="5">
    <source>
        <dbReference type="ARBA" id="ARBA00022723"/>
    </source>
</evidence>
<dbReference type="InterPro" id="IPR015797">
    <property type="entry name" value="NUDIX_hydrolase-like_dom_sf"/>
</dbReference>
<feature type="domain" description="Nudix hydrolase" evidence="13">
    <location>
        <begin position="2"/>
        <end position="128"/>
    </location>
</feature>
<dbReference type="GO" id="GO:0008413">
    <property type="term" value="F:8-oxo-7,8-dihydroguanosine triphosphate pyrophosphatase activity"/>
    <property type="evidence" value="ECO:0007669"/>
    <property type="project" value="TreeGrafter"/>
</dbReference>
<evidence type="ECO:0000256" key="10">
    <source>
        <dbReference type="ARBA" id="ARBA00035861"/>
    </source>
</evidence>
<dbReference type="Gene3D" id="3.90.79.10">
    <property type="entry name" value="Nucleoside Triphosphate Pyrophosphohydrolase"/>
    <property type="match status" value="1"/>
</dbReference>
<comment type="catalytic activity">
    <reaction evidence="10">
        <text>8-oxo-dGTP + H2O = 8-oxo-dGMP + diphosphate + H(+)</text>
        <dbReference type="Rhea" id="RHEA:31575"/>
        <dbReference type="ChEBI" id="CHEBI:15377"/>
        <dbReference type="ChEBI" id="CHEBI:15378"/>
        <dbReference type="ChEBI" id="CHEBI:33019"/>
        <dbReference type="ChEBI" id="CHEBI:63224"/>
        <dbReference type="ChEBI" id="CHEBI:77896"/>
        <dbReference type="EC" id="3.6.1.55"/>
    </reaction>
</comment>
<accession>A0A326U6B6</accession>
<keyword evidence="3" id="KW-0515">Mutator protein</keyword>
<dbReference type="GO" id="GO:0046872">
    <property type="term" value="F:metal ion binding"/>
    <property type="evidence" value="ECO:0007669"/>
    <property type="project" value="UniProtKB-KW"/>
</dbReference>
<evidence type="ECO:0000256" key="1">
    <source>
        <dbReference type="ARBA" id="ARBA00001946"/>
    </source>
</evidence>
<dbReference type="PANTHER" id="PTHR47707">
    <property type="entry name" value="8-OXO-DGTP DIPHOSPHATASE"/>
    <property type="match status" value="1"/>
</dbReference>
<dbReference type="GO" id="GO:0006281">
    <property type="term" value="P:DNA repair"/>
    <property type="evidence" value="ECO:0007669"/>
    <property type="project" value="UniProtKB-KW"/>
</dbReference>
<dbReference type="Proteomes" id="UP000248806">
    <property type="component" value="Unassembled WGS sequence"/>
</dbReference>
<evidence type="ECO:0000256" key="12">
    <source>
        <dbReference type="RuleBase" id="RU003476"/>
    </source>
</evidence>
<dbReference type="GO" id="GO:0044716">
    <property type="term" value="F:8-oxo-GDP phosphatase activity"/>
    <property type="evidence" value="ECO:0007669"/>
    <property type="project" value="TreeGrafter"/>
</dbReference>
<keyword evidence="15" id="KW-1185">Reference proteome</keyword>
<keyword evidence="8" id="KW-0460">Magnesium</keyword>
<keyword evidence="7 12" id="KW-0378">Hydrolase</keyword>
<dbReference type="CDD" id="cd18882">
    <property type="entry name" value="NUDIX_Hydrolase"/>
    <property type="match status" value="1"/>
</dbReference>
<keyword evidence="5" id="KW-0479">Metal-binding</keyword>
<gene>
    <name evidence="14" type="ORF">EI42_04005</name>
</gene>
<evidence type="ECO:0000313" key="15">
    <source>
        <dbReference type="Proteomes" id="UP000248806"/>
    </source>
</evidence>
<reference evidence="14 15" key="1">
    <citation type="submission" date="2018-06" db="EMBL/GenBank/DDBJ databases">
        <title>Genomic Encyclopedia of Archaeal and Bacterial Type Strains, Phase II (KMG-II): from individual species to whole genera.</title>
        <authorList>
            <person name="Goeker M."/>
        </authorList>
    </citation>
    <scope>NUCLEOTIDE SEQUENCE [LARGE SCALE GENOMIC DNA]</scope>
    <source>
        <strain evidence="14 15">ATCC BAA-1881</strain>
    </source>
</reference>
<dbReference type="PROSITE" id="PS00893">
    <property type="entry name" value="NUDIX_BOX"/>
    <property type="match status" value="1"/>
</dbReference>
<dbReference type="PRINTS" id="PR00502">
    <property type="entry name" value="NUDIXFAMILY"/>
</dbReference>
<dbReference type="PANTHER" id="PTHR47707:SF1">
    <property type="entry name" value="NUDIX HYDROLASE FAMILY PROTEIN"/>
    <property type="match status" value="1"/>
</dbReference>
<evidence type="ECO:0000256" key="11">
    <source>
        <dbReference type="ARBA" id="ARBA00038905"/>
    </source>
</evidence>
<dbReference type="InterPro" id="IPR047127">
    <property type="entry name" value="MutT-like"/>
</dbReference>
<sequence>MAKIKGTNIIFLNEKEQVLLQLRDDNPAIPYPNMWALPGGHIDAGESPFECIVREAKEELGIELHEATLFVAAERAYGTEYTYWAKASFRLDQIRLSEGQKVQWFTYEQIQAMHLIYEDNAILDDFFRKRPFDVVR</sequence>
<dbReference type="EC" id="3.6.1.55" evidence="11"/>
<keyword evidence="4" id="KW-0235">DNA replication</keyword>
<dbReference type="InterPro" id="IPR020084">
    <property type="entry name" value="NUDIX_hydrolase_CS"/>
</dbReference>
<dbReference type="InterPro" id="IPR020476">
    <property type="entry name" value="Nudix_hydrolase"/>
</dbReference>
<dbReference type="RefSeq" id="WP_111324346.1">
    <property type="nucleotide sequence ID" value="NZ_BIFX01000003.1"/>
</dbReference>
<dbReference type="InterPro" id="IPR000086">
    <property type="entry name" value="NUDIX_hydrolase_dom"/>
</dbReference>